<reference evidence="1 2" key="1">
    <citation type="submission" date="2020-07" db="EMBL/GenBank/DDBJ databases">
        <title>Description of Limosilactobacillus balticus sp. nov., Limosilactobacillus agrestis sp. nov., Limosilactobacillus albertensis sp. nov., Limosilactobacillus rudii sp. nov., Limosilactobacillus fastidiosus sp. nov., five novel Limosilactobacillus species isolated from the vertebrate gastrointestinal tract, and proposal of 6 subspecies of Limosilactobacillus reuteri adapted to the gastrointestinal tract of specific vertebrate hosts.</title>
        <authorList>
            <person name="Li F."/>
            <person name="Cheng C."/>
            <person name="Zheng J."/>
            <person name="Quevedo R.M."/>
            <person name="Li J."/>
            <person name="Roos S."/>
            <person name="Gaenzle M.G."/>
            <person name="Walter J."/>
        </authorList>
    </citation>
    <scope>NUCLEOTIDE SEQUENCE [LARGE SCALE GENOMIC DNA]</scope>
    <source>
        <strain evidence="1 2">STM2_1</strain>
    </source>
</reference>
<evidence type="ECO:0000313" key="1">
    <source>
        <dbReference type="EMBL" id="MBB1096816.1"/>
    </source>
</evidence>
<dbReference type="EMBL" id="JACIVA010000037">
    <property type="protein sequence ID" value="MBB1096816.1"/>
    <property type="molecule type" value="Genomic_DNA"/>
</dbReference>
<sequence length="166" mass="19431">MESKTPVQMTDDLAQFIKESREDVAFPHESLYVDLLEQWKVLSNYQLEYADEQSKKLYQAYWSSMTRWYEVFDNEREDLLEPAAMPSLDLANFYAGLITDLSSHVLSLLPQYPHDAVIKLTDFRVLLGNEVRKFTKLDLELQGPIDFAMIMDYWKFMGDALDKELA</sequence>
<comment type="caution">
    <text evidence="1">The sequence shown here is derived from an EMBL/GenBank/DDBJ whole genome shotgun (WGS) entry which is preliminary data.</text>
</comment>
<name>A0A7W3UJS9_9LACO</name>
<proteinExistence type="predicted"/>
<protein>
    <submittedName>
        <fullName evidence="1">Uncharacterized protein</fullName>
    </submittedName>
</protein>
<gene>
    <name evidence="1" type="ORF">H5S09_02475</name>
</gene>
<dbReference type="AlphaFoldDB" id="A0A7W3UJS9"/>
<organism evidence="1 2">
    <name type="scientific">Limosilactobacillus rudii</name>
    <dbReference type="NCBI Taxonomy" id="2759755"/>
    <lineage>
        <taxon>Bacteria</taxon>
        <taxon>Bacillati</taxon>
        <taxon>Bacillota</taxon>
        <taxon>Bacilli</taxon>
        <taxon>Lactobacillales</taxon>
        <taxon>Lactobacillaceae</taxon>
        <taxon>Limosilactobacillus</taxon>
    </lineage>
</organism>
<evidence type="ECO:0000313" key="2">
    <source>
        <dbReference type="Proteomes" id="UP000517106"/>
    </source>
</evidence>
<dbReference type="RefSeq" id="WP_182595426.1">
    <property type="nucleotide sequence ID" value="NZ_JACIVA010000037.1"/>
</dbReference>
<dbReference type="Proteomes" id="UP000517106">
    <property type="component" value="Unassembled WGS sequence"/>
</dbReference>
<keyword evidence="2" id="KW-1185">Reference proteome</keyword>
<accession>A0A7W3UJS9</accession>